<dbReference type="RefSeq" id="WP_379585654.1">
    <property type="nucleotide sequence ID" value="NZ_JBHSQW010000031.1"/>
</dbReference>
<evidence type="ECO:0000313" key="3">
    <source>
        <dbReference type="Proteomes" id="UP001596302"/>
    </source>
</evidence>
<keyword evidence="1" id="KW-0472">Membrane</keyword>
<keyword evidence="1" id="KW-0812">Transmembrane</keyword>
<organism evidence="2 3">
    <name type="scientific">Pseudonocardia hispaniensis</name>
    <dbReference type="NCBI Taxonomy" id="904933"/>
    <lineage>
        <taxon>Bacteria</taxon>
        <taxon>Bacillati</taxon>
        <taxon>Actinomycetota</taxon>
        <taxon>Actinomycetes</taxon>
        <taxon>Pseudonocardiales</taxon>
        <taxon>Pseudonocardiaceae</taxon>
        <taxon>Pseudonocardia</taxon>
    </lineage>
</organism>
<evidence type="ECO:0000313" key="2">
    <source>
        <dbReference type="EMBL" id="MFC5995571.1"/>
    </source>
</evidence>
<gene>
    <name evidence="2" type="ORF">ACFQE5_15255</name>
</gene>
<proteinExistence type="predicted"/>
<evidence type="ECO:0008006" key="4">
    <source>
        <dbReference type="Google" id="ProtNLM"/>
    </source>
</evidence>
<protein>
    <recommendedName>
        <fullName evidence="4">Integral membrane protein</fullName>
    </recommendedName>
</protein>
<evidence type="ECO:0000256" key="1">
    <source>
        <dbReference type="SAM" id="Phobius"/>
    </source>
</evidence>
<reference evidence="3" key="1">
    <citation type="journal article" date="2019" name="Int. J. Syst. Evol. Microbiol.">
        <title>The Global Catalogue of Microorganisms (GCM) 10K type strain sequencing project: providing services to taxonomists for standard genome sequencing and annotation.</title>
        <authorList>
            <consortium name="The Broad Institute Genomics Platform"/>
            <consortium name="The Broad Institute Genome Sequencing Center for Infectious Disease"/>
            <person name="Wu L."/>
            <person name="Ma J."/>
        </authorList>
    </citation>
    <scope>NUCLEOTIDE SEQUENCE [LARGE SCALE GENOMIC DNA]</scope>
    <source>
        <strain evidence="3">CCM 8391</strain>
    </source>
</reference>
<comment type="caution">
    <text evidence="2">The sequence shown here is derived from an EMBL/GenBank/DDBJ whole genome shotgun (WGS) entry which is preliminary data.</text>
</comment>
<dbReference type="EMBL" id="JBHSQW010000031">
    <property type="protein sequence ID" value="MFC5995571.1"/>
    <property type="molecule type" value="Genomic_DNA"/>
</dbReference>
<sequence length="149" mass="15333">MESRDTSDGAQPTPVPPPQIKWAGLSVCVQGLVGIGFAVVLAVRAANASMGLGNTLGEAAYFLLLGGALTAVGACLIVGKRWARTPAIVAQLLLLPVVYSLLGPSKQLAWGIVTGALVISTLLLLISERSRAWSVALHDQHRLPGSSGG</sequence>
<accession>A0ABW1J4B8</accession>
<feature type="transmembrane region" description="Helical" evidence="1">
    <location>
        <begin position="85"/>
        <end position="102"/>
    </location>
</feature>
<feature type="transmembrane region" description="Helical" evidence="1">
    <location>
        <begin position="108"/>
        <end position="126"/>
    </location>
</feature>
<name>A0ABW1J4B8_9PSEU</name>
<feature type="transmembrane region" description="Helical" evidence="1">
    <location>
        <begin position="22"/>
        <end position="47"/>
    </location>
</feature>
<keyword evidence="1" id="KW-1133">Transmembrane helix</keyword>
<feature type="transmembrane region" description="Helical" evidence="1">
    <location>
        <begin position="59"/>
        <end position="78"/>
    </location>
</feature>
<dbReference type="Proteomes" id="UP001596302">
    <property type="component" value="Unassembled WGS sequence"/>
</dbReference>
<keyword evidence="3" id="KW-1185">Reference proteome</keyword>